<dbReference type="InterPro" id="IPR013087">
    <property type="entry name" value="Znf_C2H2_type"/>
</dbReference>
<keyword evidence="5 8" id="KW-0862">Zinc</keyword>
<dbReference type="PROSITE" id="PS51915">
    <property type="entry name" value="ZAD"/>
    <property type="match status" value="1"/>
</dbReference>
<dbReference type="PROSITE" id="PS00028">
    <property type="entry name" value="ZINC_FINGER_C2H2_1"/>
    <property type="match status" value="5"/>
</dbReference>
<feature type="region of interest" description="Disordered" evidence="9">
    <location>
        <begin position="17"/>
        <end position="46"/>
    </location>
</feature>
<evidence type="ECO:0000256" key="7">
    <source>
        <dbReference type="PROSITE-ProRule" id="PRU00042"/>
    </source>
</evidence>
<feature type="binding site" evidence="8">
    <location>
        <position position="96"/>
    </location>
    <ligand>
        <name>Zn(2+)</name>
        <dbReference type="ChEBI" id="CHEBI:29105"/>
    </ligand>
</feature>
<keyword evidence="4 7" id="KW-0863">Zinc-finger</keyword>
<dbReference type="AlphaFoldDB" id="A0A2H1W341"/>
<dbReference type="PANTHER" id="PTHR16515">
    <property type="entry name" value="PR DOMAIN ZINC FINGER PROTEIN"/>
    <property type="match status" value="1"/>
</dbReference>
<protein>
    <submittedName>
        <fullName evidence="12">SFRICE_012350</fullName>
    </submittedName>
</protein>
<dbReference type="InterPro" id="IPR036236">
    <property type="entry name" value="Znf_C2H2_sf"/>
</dbReference>
<feature type="binding site" evidence="8">
    <location>
        <position position="53"/>
    </location>
    <ligand>
        <name>Zn(2+)</name>
        <dbReference type="ChEBI" id="CHEBI:29105"/>
    </ligand>
</feature>
<evidence type="ECO:0000259" key="11">
    <source>
        <dbReference type="PROSITE" id="PS51915"/>
    </source>
</evidence>
<dbReference type="GO" id="GO:0005634">
    <property type="term" value="C:nucleus"/>
    <property type="evidence" value="ECO:0007669"/>
    <property type="project" value="UniProtKB-SubCell"/>
</dbReference>
<feature type="domain" description="C2H2-type" evidence="10">
    <location>
        <begin position="271"/>
        <end position="298"/>
    </location>
</feature>
<dbReference type="GO" id="GO:0008270">
    <property type="term" value="F:zinc ion binding"/>
    <property type="evidence" value="ECO:0007669"/>
    <property type="project" value="UniProtKB-UniRule"/>
</dbReference>
<dbReference type="FunFam" id="3.30.160.60:FF:002343">
    <property type="entry name" value="Zinc finger protein 33A"/>
    <property type="match status" value="1"/>
</dbReference>
<evidence type="ECO:0000256" key="3">
    <source>
        <dbReference type="ARBA" id="ARBA00022737"/>
    </source>
</evidence>
<dbReference type="SMART" id="SM00355">
    <property type="entry name" value="ZnF_C2H2"/>
    <property type="match status" value="7"/>
</dbReference>
<keyword evidence="6" id="KW-0539">Nucleus</keyword>
<keyword evidence="3" id="KW-0677">Repeat</keyword>
<name>A0A2H1W341_SPOFR</name>
<comment type="subcellular location">
    <subcellularLocation>
        <location evidence="1">Nucleus</location>
    </subcellularLocation>
</comment>
<dbReference type="PROSITE" id="PS50157">
    <property type="entry name" value="ZINC_FINGER_C2H2_2"/>
    <property type="match status" value="5"/>
</dbReference>
<dbReference type="Pfam" id="PF07776">
    <property type="entry name" value="zf-AD"/>
    <property type="match status" value="1"/>
</dbReference>
<evidence type="ECO:0000313" key="12">
    <source>
        <dbReference type="EMBL" id="SOQ47366.1"/>
    </source>
</evidence>
<feature type="domain" description="C2H2-type" evidence="10">
    <location>
        <begin position="299"/>
        <end position="327"/>
    </location>
</feature>
<evidence type="ECO:0000259" key="10">
    <source>
        <dbReference type="PROSITE" id="PS50157"/>
    </source>
</evidence>
<feature type="domain" description="C2H2-type" evidence="10">
    <location>
        <begin position="243"/>
        <end position="270"/>
    </location>
</feature>
<evidence type="ECO:0000256" key="6">
    <source>
        <dbReference type="ARBA" id="ARBA00023242"/>
    </source>
</evidence>
<dbReference type="EMBL" id="ODYU01005946">
    <property type="protein sequence ID" value="SOQ47366.1"/>
    <property type="molecule type" value="Genomic_DNA"/>
</dbReference>
<sequence>MVGPMLLLKMLHCRRMNGRNRSPGDETSGEGNSNNENSTESSIKKEQNGDNTCRVCLKEGSIPIFGNDTIEDISESVNTFASIEVTLDDPYPKYLCQPCNELLQGAILFRKTAQQSDHLLKNPVEAEDLHTNDDSYDYEDDNDNLSEYEDSKAKKHRSYHCKKCEISFDTFKEYSDHRLTEEHENMRLVCPVCNRSYTALYLKKHLAIHKQETPFMCDICGKNFNMQGPFTRHRLTHFYKLPFKCSLCPYKGRFRESLKMHMRTHTGEKPYQCSQCPSRFINKSNLNKHSKTHKGQHDFKCESCGRGFYTKRELELHYKVDHTGIKEHVCNICGKAFGYRKQMMKHQLKVHKRAKLRSGRMPLYLKVETMKEQGQNICTEKSIFK</sequence>
<reference evidence="12" key="1">
    <citation type="submission" date="2016-07" db="EMBL/GenBank/DDBJ databases">
        <authorList>
            <person name="Bretaudeau A."/>
        </authorList>
    </citation>
    <scope>NUCLEOTIDE SEQUENCE</scope>
    <source>
        <strain evidence="12">Rice</strain>
        <tissue evidence="12">Whole body</tissue>
    </source>
</reference>
<feature type="domain" description="C2H2-type" evidence="10">
    <location>
        <begin position="215"/>
        <end position="242"/>
    </location>
</feature>
<feature type="compositionally biased region" description="Low complexity" evidence="9">
    <location>
        <begin position="29"/>
        <end position="41"/>
    </location>
</feature>
<dbReference type="Pfam" id="PF00096">
    <property type="entry name" value="zf-C2H2"/>
    <property type="match status" value="5"/>
</dbReference>
<organism evidence="12">
    <name type="scientific">Spodoptera frugiperda</name>
    <name type="common">Fall armyworm</name>
    <dbReference type="NCBI Taxonomy" id="7108"/>
    <lineage>
        <taxon>Eukaryota</taxon>
        <taxon>Metazoa</taxon>
        <taxon>Ecdysozoa</taxon>
        <taxon>Arthropoda</taxon>
        <taxon>Hexapoda</taxon>
        <taxon>Insecta</taxon>
        <taxon>Pterygota</taxon>
        <taxon>Neoptera</taxon>
        <taxon>Endopterygota</taxon>
        <taxon>Lepidoptera</taxon>
        <taxon>Glossata</taxon>
        <taxon>Ditrysia</taxon>
        <taxon>Noctuoidea</taxon>
        <taxon>Noctuidae</taxon>
        <taxon>Amphipyrinae</taxon>
        <taxon>Spodoptera</taxon>
    </lineage>
</organism>
<evidence type="ECO:0000256" key="8">
    <source>
        <dbReference type="PROSITE-ProRule" id="PRU01263"/>
    </source>
</evidence>
<dbReference type="SUPFAM" id="SSF57716">
    <property type="entry name" value="Glucocorticoid receptor-like (DNA-binding domain)"/>
    <property type="match status" value="1"/>
</dbReference>
<feature type="domain" description="C2H2-type" evidence="10">
    <location>
        <begin position="328"/>
        <end position="356"/>
    </location>
</feature>
<evidence type="ECO:0000256" key="4">
    <source>
        <dbReference type="ARBA" id="ARBA00022771"/>
    </source>
</evidence>
<evidence type="ECO:0000256" key="5">
    <source>
        <dbReference type="ARBA" id="ARBA00022833"/>
    </source>
</evidence>
<dbReference type="Gene3D" id="3.30.160.60">
    <property type="entry name" value="Classic Zinc Finger"/>
    <property type="match status" value="5"/>
</dbReference>
<dbReference type="SUPFAM" id="SSF57667">
    <property type="entry name" value="beta-beta-alpha zinc fingers"/>
    <property type="match status" value="3"/>
</dbReference>
<keyword evidence="2 8" id="KW-0479">Metal-binding</keyword>
<proteinExistence type="predicted"/>
<dbReference type="InterPro" id="IPR012934">
    <property type="entry name" value="Znf_AD"/>
</dbReference>
<feature type="compositionally biased region" description="Acidic residues" evidence="9">
    <location>
        <begin position="134"/>
        <end position="144"/>
    </location>
</feature>
<feature type="binding site" evidence="8">
    <location>
        <position position="99"/>
    </location>
    <ligand>
        <name>Zn(2+)</name>
        <dbReference type="ChEBI" id="CHEBI:29105"/>
    </ligand>
</feature>
<gene>
    <name evidence="12" type="ORF">SFRICE_012350</name>
</gene>
<dbReference type="PANTHER" id="PTHR16515:SF66">
    <property type="entry name" value="C2H2-TYPE DOMAIN-CONTAINING PROTEIN"/>
    <property type="match status" value="1"/>
</dbReference>
<feature type="domain" description="ZAD" evidence="11">
    <location>
        <begin position="51"/>
        <end position="123"/>
    </location>
</feature>
<evidence type="ECO:0000256" key="1">
    <source>
        <dbReference type="ARBA" id="ARBA00004123"/>
    </source>
</evidence>
<feature type="region of interest" description="Disordered" evidence="9">
    <location>
        <begin position="123"/>
        <end position="144"/>
    </location>
</feature>
<dbReference type="GO" id="GO:0003677">
    <property type="term" value="F:DNA binding"/>
    <property type="evidence" value="ECO:0007669"/>
    <property type="project" value="UniProtKB-KW"/>
</dbReference>
<dbReference type="SMART" id="SM00868">
    <property type="entry name" value="zf-AD"/>
    <property type="match status" value="1"/>
</dbReference>
<evidence type="ECO:0000256" key="2">
    <source>
        <dbReference type="ARBA" id="ARBA00022723"/>
    </source>
</evidence>
<dbReference type="InterPro" id="IPR050331">
    <property type="entry name" value="Zinc_finger"/>
</dbReference>
<evidence type="ECO:0000256" key="9">
    <source>
        <dbReference type="SAM" id="MobiDB-lite"/>
    </source>
</evidence>
<feature type="binding site" evidence="8">
    <location>
        <position position="56"/>
    </location>
    <ligand>
        <name>Zn(2+)</name>
        <dbReference type="ChEBI" id="CHEBI:29105"/>
    </ligand>
</feature>
<dbReference type="GO" id="GO:0006355">
    <property type="term" value="P:regulation of DNA-templated transcription"/>
    <property type="evidence" value="ECO:0007669"/>
    <property type="project" value="UniProtKB-ARBA"/>
</dbReference>
<dbReference type="Gene3D" id="3.40.1800.20">
    <property type="match status" value="1"/>
</dbReference>
<accession>A0A2H1W341</accession>